<dbReference type="AlphaFoldDB" id="A0A7R9BRF0"/>
<feature type="region of interest" description="Disordered" evidence="6">
    <location>
        <begin position="905"/>
        <end position="939"/>
    </location>
</feature>
<name>A0A7R9BRF0_9CRUS</name>
<dbReference type="InterPro" id="IPR029068">
    <property type="entry name" value="Glyas_Bleomycin-R_OHBP_Dase"/>
</dbReference>
<reference evidence="9" key="1">
    <citation type="submission" date="2020-11" db="EMBL/GenBank/DDBJ databases">
        <authorList>
            <person name="Tran Van P."/>
        </authorList>
    </citation>
    <scope>NUCLEOTIDE SEQUENCE</scope>
</reference>
<dbReference type="GO" id="GO:0003868">
    <property type="term" value="F:4-hydroxyphenylpyruvate dioxygenase activity"/>
    <property type="evidence" value="ECO:0007669"/>
    <property type="project" value="InterPro"/>
</dbReference>
<keyword evidence="5" id="KW-0408">Iron</keyword>
<sequence length="970" mass="109519">MGSVRCLHHVEMMVWNASKRLEFLQSKFGFTPLAESRRRKKWAVSSGNAVFVVGERTPPTAGDPSVDSVTDAAFWVSDIEKVVERVRRNGGRVLAEPRVIVDEFGVMEQARVKSIVGNVEHTLVNPSGFRGCFMPGFRAVEPEPGRQMRPLVDGIDHVTFVCDAGCGAEVVGWYEACFGMKRLMSNRYCFVALAFLLLDEFMMHGSCMSQFEALEEYNLTSLHDSRQDHQFLPSQHPRRGLLTESFGKSSGFRSDDAKEGIRIEGNVGLRLRAMEYWKCAELGIQADVKPSAGGDSGLRIVVAESLWPQKGNAHVEEFLSQHSGPGIQHIGLRTHDICWAVRQCVERGVRFRRPPASYYNLESKRKEIARAEMNAVDLAQLGILIDAEADPRSCDLESDRFLLQIFTHPLFDEETFFLEIIQRRGALGFGEGNVTALALSIDLENQRKVAGGEKAEKIVTEKVVVAMSDLSDERMERVDDANELCPSENSWRHRFSRSRTPERSPGPVNYPDISGMFDVDRFSLEDKWRLLPLAVWFPFGSVLALVRVFMCFHVYLAALMLPQPSFLRRFVLRWMWTVMGLVVTADDEEEKPRHTEEYASLLVSNHGSPLDTLAVHMATDAFSPHLSGLPLWFRYAYGWSDFGWRENDPRSVNGPRHAAIVARKINEFVRGISSEDPRSSSRPPPVHIMPEGYWTNGRIGLLKFQSWWVSVLGGVSRETSEESGNEGVNDRVCVRPLAISWWRPSFPCPLRVTTINSSSWTDLFWIFFCPVTFVQIRFLPAVWRNAGQTNAEEFSSFVSQKIAAGLRSRQGSGRKHSSIVTTPYTTKDRDEYLKRMMFESISVSNQSRGVAESVQYPAEIMQMAERVKEVIPTVPLLVIASDLVRTGDINETMTNFLEGHVSYAPEIPTPKATTGPRTTKSEPSMSKMNPKNSPDRPLSFQERKVVMIEEARQKYIAKHIKSDPSLARFL</sequence>
<evidence type="ECO:0000256" key="3">
    <source>
        <dbReference type="ARBA" id="ARBA00022723"/>
    </source>
</evidence>
<comment type="similarity">
    <text evidence="2">Belongs to the 4HPPD family.</text>
</comment>
<dbReference type="InterPro" id="IPR041736">
    <property type="entry name" value="4OHPhenylPyrv_dOase_N"/>
</dbReference>
<comment type="cofactor">
    <cofactor evidence="1">
        <name>Fe cation</name>
        <dbReference type="ChEBI" id="CHEBI:24875"/>
    </cofactor>
</comment>
<evidence type="ECO:0000256" key="1">
    <source>
        <dbReference type="ARBA" id="ARBA00001962"/>
    </source>
</evidence>
<dbReference type="Proteomes" id="UP000678499">
    <property type="component" value="Unassembled WGS sequence"/>
</dbReference>
<dbReference type="SUPFAM" id="SSF54593">
    <property type="entry name" value="Glyoxalase/Bleomycin resistance protein/Dihydroxybiphenyl dioxygenase"/>
    <property type="match status" value="2"/>
</dbReference>
<dbReference type="GO" id="GO:0046872">
    <property type="term" value="F:metal ion binding"/>
    <property type="evidence" value="ECO:0007669"/>
    <property type="project" value="UniProtKB-KW"/>
</dbReference>
<dbReference type="InterPro" id="IPR037523">
    <property type="entry name" value="VOC_core"/>
</dbReference>
<dbReference type="Gene3D" id="3.10.180.10">
    <property type="entry name" value="2,3-Dihydroxybiphenyl 1,2-Dioxygenase, domain 1"/>
    <property type="match status" value="2"/>
</dbReference>
<evidence type="ECO:0000256" key="4">
    <source>
        <dbReference type="ARBA" id="ARBA00022737"/>
    </source>
</evidence>
<evidence type="ECO:0000256" key="5">
    <source>
        <dbReference type="ARBA" id="ARBA00023004"/>
    </source>
</evidence>
<evidence type="ECO:0000259" key="8">
    <source>
        <dbReference type="PROSITE" id="PS51819"/>
    </source>
</evidence>
<dbReference type="PROSITE" id="PS51140">
    <property type="entry name" value="CUE"/>
    <property type="match status" value="1"/>
</dbReference>
<dbReference type="PROSITE" id="PS51819">
    <property type="entry name" value="VOC"/>
    <property type="match status" value="2"/>
</dbReference>
<evidence type="ECO:0000259" key="7">
    <source>
        <dbReference type="PROSITE" id="PS51140"/>
    </source>
</evidence>
<feature type="domain" description="VOC" evidence="8">
    <location>
        <begin position="6"/>
        <end position="126"/>
    </location>
</feature>
<dbReference type="OrthoDB" id="414569at2759"/>
<organism evidence="9">
    <name type="scientific">Notodromas monacha</name>
    <dbReference type="NCBI Taxonomy" id="399045"/>
    <lineage>
        <taxon>Eukaryota</taxon>
        <taxon>Metazoa</taxon>
        <taxon>Ecdysozoa</taxon>
        <taxon>Arthropoda</taxon>
        <taxon>Crustacea</taxon>
        <taxon>Oligostraca</taxon>
        <taxon>Ostracoda</taxon>
        <taxon>Podocopa</taxon>
        <taxon>Podocopida</taxon>
        <taxon>Cypridocopina</taxon>
        <taxon>Cypridoidea</taxon>
        <taxon>Cyprididae</taxon>
        <taxon>Notodromas</taxon>
    </lineage>
</organism>
<gene>
    <name evidence="9" type="ORF">NMOB1V02_LOCUS6495</name>
</gene>
<keyword evidence="4" id="KW-0677">Repeat</keyword>
<dbReference type="EMBL" id="CAJPEX010001367">
    <property type="protein sequence ID" value="CAG0918950.1"/>
    <property type="molecule type" value="Genomic_DNA"/>
</dbReference>
<dbReference type="GO" id="GO:0009072">
    <property type="term" value="P:aromatic amino acid metabolic process"/>
    <property type="evidence" value="ECO:0007669"/>
    <property type="project" value="InterPro"/>
</dbReference>
<dbReference type="PANTHER" id="PTHR11959:SF10">
    <property type="entry name" value="4-HYDROXYPHENYLPYRUVATE DIOXYGENASE-LIKE PROTEIN"/>
    <property type="match status" value="1"/>
</dbReference>
<evidence type="ECO:0000313" key="9">
    <source>
        <dbReference type="EMBL" id="CAD7278798.1"/>
    </source>
</evidence>
<evidence type="ECO:0000256" key="2">
    <source>
        <dbReference type="ARBA" id="ARBA00005877"/>
    </source>
</evidence>
<dbReference type="InterPro" id="IPR005956">
    <property type="entry name" value="4OHPhenylPyrv_dOase"/>
</dbReference>
<dbReference type="EMBL" id="OA883404">
    <property type="protein sequence ID" value="CAD7278798.1"/>
    <property type="molecule type" value="Genomic_DNA"/>
</dbReference>
<evidence type="ECO:0000256" key="6">
    <source>
        <dbReference type="SAM" id="MobiDB-lite"/>
    </source>
</evidence>
<keyword evidence="10" id="KW-1185">Reference proteome</keyword>
<feature type="domain" description="CUE" evidence="7">
    <location>
        <begin position="859"/>
        <end position="901"/>
    </location>
</feature>
<dbReference type="InterPro" id="IPR003892">
    <property type="entry name" value="CUE"/>
</dbReference>
<evidence type="ECO:0000313" key="10">
    <source>
        <dbReference type="Proteomes" id="UP000678499"/>
    </source>
</evidence>
<proteinExistence type="inferred from homology"/>
<accession>A0A7R9BRF0</accession>
<feature type="domain" description="VOC" evidence="8">
    <location>
        <begin position="259"/>
        <end position="386"/>
    </location>
</feature>
<keyword evidence="3" id="KW-0479">Metal-binding</keyword>
<dbReference type="PANTHER" id="PTHR11959">
    <property type="entry name" value="4-HYDROXYPHENYLPYRUVATE DIOXYGENASE"/>
    <property type="match status" value="1"/>
</dbReference>
<feature type="compositionally biased region" description="Polar residues" evidence="6">
    <location>
        <begin position="911"/>
        <end position="932"/>
    </location>
</feature>
<dbReference type="GO" id="GO:0043130">
    <property type="term" value="F:ubiquitin binding"/>
    <property type="evidence" value="ECO:0007669"/>
    <property type="project" value="InterPro"/>
</dbReference>
<protein>
    <recommendedName>
        <fullName evidence="11">Phospholipid/glycerol acyltransferase domain-containing protein</fullName>
    </recommendedName>
</protein>
<dbReference type="CDD" id="cd08342">
    <property type="entry name" value="HPPD_N_like"/>
    <property type="match status" value="1"/>
</dbReference>
<dbReference type="Gene3D" id="1.10.8.10">
    <property type="entry name" value="DNA helicase RuvA subunit, C-terminal domain"/>
    <property type="match status" value="1"/>
</dbReference>
<evidence type="ECO:0008006" key="11">
    <source>
        <dbReference type="Google" id="ProtNLM"/>
    </source>
</evidence>